<sequence>HLRIASPPLRFPCFYGIDFQTTSELFAANHSVAEMRDLLAVESLGFLSTQGLEESVGLSATAPNGGLCVAYFTGQYPAPLDDYAFALDKEVASLKVNVAEVSA</sequence>
<dbReference type="GO" id="GO:0016740">
    <property type="term" value="F:transferase activity"/>
    <property type="evidence" value="ECO:0007669"/>
    <property type="project" value="UniProtKB-KW"/>
</dbReference>
<evidence type="ECO:0000313" key="3">
    <source>
        <dbReference type="EMBL" id="EPC52382.1"/>
    </source>
</evidence>
<comment type="caution">
    <text evidence="3">The sequence shown here is derived from an EMBL/GenBank/DDBJ whole genome shotgun (WGS) entry which is preliminary data.</text>
</comment>
<keyword evidence="2" id="KW-0315">Glutamine amidotransferase</keyword>
<dbReference type="AlphaFoldDB" id="A0A829GAB9"/>
<reference evidence="3 4" key="1">
    <citation type="journal article" date="2013" name="PLoS ONE">
        <title>Lactobacillus paracasei comparative genomics: towards species pan-genome definition and exploitation of diversity.</title>
        <authorList>
            <person name="Smokvina T."/>
            <person name="Wels M."/>
            <person name="Polka J."/>
            <person name="Chervaux C."/>
            <person name="Brisse S."/>
            <person name="Boekhorst J."/>
            <person name="van Hylckama Vlieg J.E."/>
            <person name="Siezen R.J."/>
        </authorList>
    </citation>
    <scope>NUCLEOTIDE SEQUENCE [LARGE SCALE GENOMIC DNA]</scope>
    <source>
        <strain evidence="3 4">Lpp123</strain>
    </source>
</reference>
<evidence type="ECO:0000313" key="4">
    <source>
        <dbReference type="Proteomes" id="UP000014316"/>
    </source>
</evidence>
<accession>A0A829GAB9</accession>
<name>A0A829GAB9_LACPA</name>
<dbReference type="PANTHER" id="PTHR11907">
    <property type="entry name" value="AMIDOPHOSPHORIBOSYLTRANSFERASE"/>
    <property type="match status" value="1"/>
</dbReference>
<keyword evidence="1 3" id="KW-0808">Transferase</keyword>
<dbReference type="Proteomes" id="UP000014316">
    <property type="component" value="Unassembled WGS sequence"/>
</dbReference>
<evidence type="ECO:0000256" key="1">
    <source>
        <dbReference type="ARBA" id="ARBA00022679"/>
    </source>
</evidence>
<dbReference type="Gene3D" id="3.40.50.2020">
    <property type="match status" value="1"/>
</dbReference>
<dbReference type="InterPro" id="IPR029055">
    <property type="entry name" value="Ntn_hydrolases_N"/>
</dbReference>
<proteinExistence type="predicted"/>
<dbReference type="Gene3D" id="3.60.20.10">
    <property type="entry name" value="Glutamine Phosphoribosylpyrophosphate, subunit 1, domain 1"/>
    <property type="match status" value="1"/>
</dbReference>
<organism evidence="3 4">
    <name type="scientific">Lacticaseibacillus paracasei subsp. paracasei Lpp123</name>
    <dbReference type="NCBI Taxonomy" id="1256201"/>
    <lineage>
        <taxon>Bacteria</taxon>
        <taxon>Bacillati</taxon>
        <taxon>Bacillota</taxon>
        <taxon>Bacilli</taxon>
        <taxon>Lactobacillales</taxon>
        <taxon>Lactobacillaceae</taxon>
        <taxon>Lacticaseibacillus</taxon>
    </lineage>
</organism>
<evidence type="ECO:0000256" key="2">
    <source>
        <dbReference type="ARBA" id="ARBA00022962"/>
    </source>
</evidence>
<dbReference type="EMBL" id="ANJW01000642">
    <property type="protein sequence ID" value="EPC52382.1"/>
    <property type="molecule type" value="Genomic_DNA"/>
</dbReference>
<dbReference type="InterPro" id="IPR029057">
    <property type="entry name" value="PRTase-like"/>
</dbReference>
<dbReference type="SUPFAM" id="SSF53271">
    <property type="entry name" value="PRTase-like"/>
    <property type="match status" value="1"/>
</dbReference>
<protein>
    <submittedName>
        <fullName evidence="3">Glutamine phosphoribosylpyrophosphate amidotransferase</fullName>
    </submittedName>
</protein>
<feature type="non-terminal residue" evidence="3">
    <location>
        <position position="1"/>
    </location>
</feature>
<gene>
    <name evidence="3" type="ORF">Lpp123_10776</name>
</gene>